<evidence type="ECO:0000259" key="5">
    <source>
        <dbReference type="Pfam" id="PF01048"/>
    </source>
</evidence>
<feature type="site" description="Important for substrate specificity" evidence="4">
    <location>
        <position position="165"/>
    </location>
</feature>
<dbReference type="Gene3D" id="3.40.50.1580">
    <property type="entry name" value="Nucleoside phosphorylase domain"/>
    <property type="match status" value="1"/>
</dbReference>
<keyword evidence="7" id="KW-1185">Reference proteome</keyword>
<comment type="subunit">
    <text evidence="4">Homohexamer. Dimer of a homotrimer.</text>
</comment>
<dbReference type="RefSeq" id="WP_091364828.1">
    <property type="nucleotide sequence ID" value="NZ_FMXA01000015.1"/>
</dbReference>
<dbReference type="GeneID" id="87756212"/>
<evidence type="ECO:0000256" key="1">
    <source>
        <dbReference type="ARBA" id="ARBA00022676"/>
    </source>
</evidence>
<dbReference type="GO" id="GO:0017061">
    <property type="term" value="F:S-methyl-5-thioadenosine phosphorylase activity"/>
    <property type="evidence" value="ECO:0007669"/>
    <property type="project" value="InterPro"/>
</dbReference>
<organism evidence="6 7">
    <name type="scientific">Allisonella histaminiformans</name>
    <dbReference type="NCBI Taxonomy" id="209880"/>
    <lineage>
        <taxon>Bacteria</taxon>
        <taxon>Bacillati</taxon>
        <taxon>Bacillota</taxon>
        <taxon>Negativicutes</taxon>
        <taxon>Veillonellales</taxon>
        <taxon>Veillonellaceae</taxon>
        <taxon>Allisonella</taxon>
    </lineage>
</organism>
<feature type="binding site" evidence="4">
    <location>
        <begin position="83"/>
        <end position="84"/>
    </location>
    <ligand>
        <name>phosphate</name>
        <dbReference type="ChEBI" id="CHEBI:43474"/>
    </ligand>
</feature>
<dbReference type="GO" id="GO:0019509">
    <property type="term" value="P:L-methionine salvage from methylthioadenosine"/>
    <property type="evidence" value="ECO:0007669"/>
    <property type="project" value="TreeGrafter"/>
</dbReference>
<dbReference type="GO" id="GO:0005829">
    <property type="term" value="C:cytosol"/>
    <property type="evidence" value="ECO:0007669"/>
    <property type="project" value="TreeGrafter"/>
</dbReference>
<dbReference type="STRING" id="209880.SAMN02910343_01198"/>
<dbReference type="NCBIfam" id="TIGR01694">
    <property type="entry name" value="MTAP"/>
    <property type="match status" value="1"/>
</dbReference>
<dbReference type="CDD" id="cd09010">
    <property type="entry name" value="MTAP_SsMTAPII_like_MTIP"/>
    <property type="match status" value="1"/>
</dbReference>
<evidence type="ECO:0000256" key="4">
    <source>
        <dbReference type="HAMAP-Rule" id="MF_01963"/>
    </source>
</evidence>
<comment type="catalytic activity">
    <reaction evidence="4">
        <text>a purine D-ribonucleoside + phosphate = a purine nucleobase + alpha-D-ribose 1-phosphate</text>
        <dbReference type="Rhea" id="RHEA:19805"/>
        <dbReference type="ChEBI" id="CHEBI:26386"/>
        <dbReference type="ChEBI" id="CHEBI:43474"/>
        <dbReference type="ChEBI" id="CHEBI:57720"/>
        <dbReference type="ChEBI" id="CHEBI:142355"/>
        <dbReference type="EC" id="2.4.2.1"/>
    </reaction>
</comment>
<dbReference type="NCBIfam" id="NF006599">
    <property type="entry name" value="PRK09136.1"/>
    <property type="match status" value="1"/>
</dbReference>
<dbReference type="UniPathway" id="UPA00606"/>
<dbReference type="Pfam" id="PF01048">
    <property type="entry name" value="PNP_UDP_1"/>
    <property type="match status" value="1"/>
</dbReference>
<evidence type="ECO:0000313" key="6">
    <source>
        <dbReference type="EMBL" id="SDA54258.1"/>
    </source>
</evidence>
<gene>
    <name evidence="6" type="ORF">SAMN02910343_01198</name>
</gene>
<proteinExistence type="inferred from homology"/>
<comment type="similarity">
    <text evidence="4">Belongs to the PNP/MTAP phosphorylase family. MTAP subfamily.</text>
</comment>
<dbReference type="EC" id="2.4.2.1" evidence="4"/>
<dbReference type="Proteomes" id="UP000199689">
    <property type="component" value="Unassembled WGS sequence"/>
</dbReference>
<evidence type="ECO:0000256" key="3">
    <source>
        <dbReference type="ARBA" id="ARBA00022726"/>
    </source>
</evidence>
<comment type="function">
    <text evidence="4">Purine nucleoside phosphorylase involved in purine salvage.</text>
</comment>
<protein>
    <recommendedName>
        <fullName evidence="4">Purine nucleoside phosphorylase</fullName>
        <shortName evidence="4">PNP</shortName>
        <ecNumber evidence="4">2.4.2.1</ecNumber>
    </recommendedName>
</protein>
<keyword evidence="2 4" id="KW-0808">Transferase</keyword>
<dbReference type="PANTHER" id="PTHR42679">
    <property type="entry name" value="S-METHYL-5'-THIOADENOSINE PHOSPHORYLASE"/>
    <property type="match status" value="1"/>
</dbReference>
<dbReference type="InterPro" id="IPR035994">
    <property type="entry name" value="Nucleoside_phosphorylase_sf"/>
</dbReference>
<feature type="binding site" evidence="4">
    <location>
        <position position="10"/>
    </location>
    <ligand>
        <name>phosphate</name>
        <dbReference type="ChEBI" id="CHEBI:43474"/>
    </ligand>
</feature>
<evidence type="ECO:0000313" key="7">
    <source>
        <dbReference type="Proteomes" id="UP000199689"/>
    </source>
</evidence>
<dbReference type="EMBL" id="FMXA01000015">
    <property type="protein sequence ID" value="SDA54258.1"/>
    <property type="molecule type" value="Genomic_DNA"/>
</dbReference>
<dbReference type="OrthoDB" id="1523230at2"/>
<accession>A0A1G5W829</accession>
<dbReference type="InterPro" id="IPR000845">
    <property type="entry name" value="Nucleoside_phosphorylase_d"/>
</dbReference>
<reference evidence="6 7" key="1">
    <citation type="submission" date="2016-10" db="EMBL/GenBank/DDBJ databases">
        <authorList>
            <person name="de Groot N.N."/>
        </authorList>
    </citation>
    <scope>NUCLEOTIDE SEQUENCE [LARGE SCALE GENOMIC DNA]</scope>
    <source>
        <strain evidence="6 7">DSM 15230</strain>
    </source>
</reference>
<dbReference type="InterPro" id="IPR010044">
    <property type="entry name" value="MTAP"/>
</dbReference>
<feature type="site" description="Important for substrate specificity" evidence="4">
    <location>
        <position position="219"/>
    </location>
</feature>
<keyword evidence="1 4" id="KW-0328">Glycosyltransferase</keyword>
<dbReference type="GO" id="GO:0006166">
    <property type="term" value="P:purine ribonucleoside salvage"/>
    <property type="evidence" value="ECO:0007669"/>
    <property type="project" value="UniProtKB-UniRule"/>
</dbReference>
<comment type="caution">
    <text evidence="4">Lacks conserved residue(s) required for the propagation of feature annotation.</text>
</comment>
<sequence length="264" mass="29198">MSKLAFIGGTGVYDPEILTDLHEEIIHTPYGDARIESGKFGAKAIIFLARHGVKHTIPPHKINYRANIYALKMLDVAAVVSTTAVGSMNPSYKPGELVLVDQFIDMTKNRIGTFFDGDRYGVAHYDMSHPYCETLRQAVQQAARAENILLHPHGTYICTEGPRFETAAEIKAYRMWGADVVGMTNVPECQLAREAEICYCTISMVTNFSTGMTDQPLTHAEVVACMKENQSSFRKIITLLATTYDPDTDCSCHHAGQAFGGFHL</sequence>
<dbReference type="AlphaFoldDB" id="A0A1G5W829"/>
<keyword evidence="3 4" id="KW-0660">Purine salvage</keyword>
<feature type="binding site" evidence="4">
    <location>
        <position position="184"/>
    </location>
    <ligand>
        <name>phosphate</name>
        <dbReference type="ChEBI" id="CHEBI:43474"/>
    </ligand>
</feature>
<dbReference type="PANTHER" id="PTHR42679:SF2">
    <property type="entry name" value="S-METHYL-5'-THIOADENOSINE PHOSPHORYLASE"/>
    <property type="match status" value="1"/>
</dbReference>
<dbReference type="HAMAP" id="MF_01963">
    <property type="entry name" value="MTAP"/>
    <property type="match status" value="1"/>
</dbReference>
<feature type="domain" description="Nucleoside phosphorylase" evidence="5">
    <location>
        <begin position="3"/>
        <end position="238"/>
    </location>
</feature>
<evidence type="ECO:0000256" key="2">
    <source>
        <dbReference type="ARBA" id="ARBA00022679"/>
    </source>
</evidence>
<feature type="binding site" evidence="4">
    <location>
        <position position="183"/>
    </location>
    <ligand>
        <name>substrate</name>
    </ligand>
</feature>
<dbReference type="SUPFAM" id="SSF53167">
    <property type="entry name" value="Purine and uridine phosphorylases"/>
    <property type="match status" value="1"/>
</dbReference>
<feature type="binding site" evidence="4">
    <location>
        <begin position="50"/>
        <end position="51"/>
    </location>
    <ligand>
        <name>phosphate</name>
        <dbReference type="ChEBI" id="CHEBI:43474"/>
    </ligand>
</feature>
<comment type="miscellaneous">
    <text evidence="4">Although this enzyme belongs to the family of MTA phosphorylases based on sequence homology, it lacks several conserved amino acids in the substrate binding pocket that confer specificity towards MTA.</text>
</comment>
<dbReference type="FunFam" id="3.40.50.1580:FF:000012">
    <property type="entry name" value="Probable 6-oxopurine nucleoside phosphorylase"/>
    <property type="match status" value="1"/>
</dbReference>
<comment type="pathway">
    <text evidence="4">Purine metabolism; purine nucleoside salvage.</text>
</comment>
<name>A0A1G5W829_9FIRM</name>